<evidence type="ECO:0000256" key="1">
    <source>
        <dbReference type="SAM" id="MobiDB-lite"/>
    </source>
</evidence>
<sequence length="1259" mass="140182">MRSLSYSPAKEDEVCWTEKEVNVKEEEEEKAVTVKQEVDGEAVNVKEEEDALRVKEEDDVTVKEEEDVTVKEEEEEEDAVFGVKEEEGEMTVTLKKEEEEEEETGYLGLVSQRHLMSYSGSNDELSREMVLKNRSLINTAVALQVPPSLPRPLPPTDQVPAPVPVPAPAPALLGQSEEEDLPRQSFLPPRPASESAELLLPESWRSSLTKEQQRWIGRTLFTRNSFGRSTLTTDLVTWWTPPQPRPIYNQPPASPDPFFACQLFLWMPVRIWAYKLACPQSGCRGTLCKAGLYKTIRRVLDIDRWYLMATEYLECGRCKKKVAGWSRDLVSQLDARHRCQFPAILTYKLSCDLRVVRMLRSRTLGNSASQTYSKLCESHSESWMRSCIRYLGECEQFLALGSGRQFTDPPEMPPVPSPVWLLTVYSHDVLSRLVELKSRVTSIFGSILKMDSTKKVTKKLASTAADTAAWVTNVGNEYGQVLVSVLTAGESEGLLPMAAGLMERYRLAGVAPPQLMYVDRDCCSSFGGSKTAAMYNEWDQLVVRLDIWHLMRRFASGVTTESHQLYGPFMRQLSACIFEWDAGDVRRLLEAKRSELEGKHGMVGLTEAEVSRQIGRKEMALHCRRRTRGAAVTEVLLLDLLETFNSEKRVDTLGIPLLDSIRIQAIWKEQRRHLHCIQDPPGVQLYTETGKITKGGVILPVYRCARGSTSLESFHLHLNRFIPGTRANAMHFQAFLLDGLVRWNEDRAQAAVEGKNRQPLLSYSGHLQHILNLSSQRVLGKEQVKDYTKPSEYTGELLGVEYLYSQTGRVLQDVSADPDLPEEAAAVEQLDEEDEGFQEEDVDPTVHIPHVTPMSAPSSSSAAPLSGEPADAPRSGPSSPTAPEDGSSPEAPDRHGSPHPDHSSDPEGETQGPDAMPGYQHVCRLARALVRVRNHQGLSDRRVDGLVALWLALPDFEKQHLINPARHQERIVQGRFKATKGKSSIILGKDSLQRCLLGLNMGPASWPGTSRLVEAICRQLCQIHPSATQSAGVKKSRWALILADYVAIREAVLNSPRLMAQTNLQLFELNQKTISQWYSRCQRERMALQQGLGLAPAPSVTAQPLPAAKPLHYQREGIQALFPFPTPPPPVPRQTTQQGGPAHAPILPAYLEQQPPALPGPSQALQAQGPQTGSSLPPPVPRTTAWRRKRMAEDKEEGTAGKRKKREQYVCSKCGLPKRRETGHSRFGGVGFCSVAAGGKTVAQWLAEMKDAKGRGEGH</sequence>
<dbReference type="KEGG" id="sasa:106593263"/>
<dbReference type="Pfam" id="PF20499">
    <property type="entry name" value="DUF6729"/>
    <property type="match status" value="1"/>
</dbReference>
<feature type="compositionally biased region" description="Basic and acidic residues" evidence="1">
    <location>
        <begin position="51"/>
        <end position="71"/>
    </location>
</feature>
<feature type="compositionally biased region" description="Basic and acidic residues" evidence="1">
    <location>
        <begin position="891"/>
        <end position="905"/>
    </location>
</feature>
<dbReference type="InterPro" id="IPR046616">
    <property type="entry name" value="DUF6729"/>
</dbReference>
<gene>
    <name evidence="4" type="primary">LOC106593263</name>
</gene>
<feature type="compositionally biased region" description="Pro residues" evidence="1">
    <location>
        <begin position="148"/>
        <end position="169"/>
    </location>
</feature>
<dbReference type="Proteomes" id="UP001652741">
    <property type="component" value="Chromosome ssa02"/>
</dbReference>
<dbReference type="PANTHER" id="PTHR24401">
    <property type="entry name" value="SI:CH211-243P7.3-RELATED"/>
    <property type="match status" value="1"/>
</dbReference>
<feature type="compositionally biased region" description="Polar residues" evidence="1">
    <location>
        <begin position="1163"/>
        <end position="1175"/>
    </location>
</feature>
<accession>A0A1S3QJ76</accession>
<dbReference type="AlphaFoldDB" id="A0A1S3QJ76"/>
<reference evidence="4" key="1">
    <citation type="submission" date="2025-08" db="UniProtKB">
        <authorList>
            <consortium name="RefSeq"/>
        </authorList>
    </citation>
    <scope>IDENTIFICATION</scope>
</reference>
<name>A0A1S3QJ76_SALSA</name>
<dbReference type="PANTHER" id="PTHR24401:SF29">
    <property type="entry name" value="SI:CH211-243P7.3-RELATED"/>
    <property type="match status" value="1"/>
</dbReference>
<evidence type="ECO:0000259" key="2">
    <source>
        <dbReference type="Pfam" id="PF20499"/>
    </source>
</evidence>
<feature type="compositionally biased region" description="Low complexity" evidence="1">
    <location>
        <begin position="853"/>
        <end position="870"/>
    </location>
</feature>
<evidence type="ECO:0000313" key="3">
    <source>
        <dbReference type="Proteomes" id="UP001652741"/>
    </source>
</evidence>
<proteinExistence type="predicted"/>
<feature type="region of interest" description="Disordered" evidence="1">
    <location>
        <begin position="47"/>
        <end position="105"/>
    </location>
</feature>
<feature type="compositionally biased region" description="Basic and acidic residues" evidence="1">
    <location>
        <begin position="1191"/>
        <end position="1200"/>
    </location>
</feature>
<feature type="region of interest" description="Disordered" evidence="1">
    <location>
        <begin position="148"/>
        <end position="171"/>
    </location>
</feature>
<feature type="domain" description="DUF6729" evidence="2">
    <location>
        <begin position="204"/>
        <end position="430"/>
    </location>
</feature>
<dbReference type="RefSeq" id="XP_014040080.2">
    <property type="nucleotide sequence ID" value="XM_014184605.2"/>
</dbReference>
<protein>
    <recommendedName>
        <fullName evidence="2">DUF6729 domain-containing protein</fullName>
    </recommendedName>
</protein>
<feature type="region of interest" description="Disordered" evidence="1">
    <location>
        <begin position="847"/>
        <end position="917"/>
    </location>
</feature>
<evidence type="ECO:0000313" key="4">
    <source>
        <dbReference type="RefSeq" id="XP_014040080.2"/>
    </source>
</evidence>
<organism evidence="3 4">
    <name type="scientific">Salmo salar</name>
    <name type="common">Atlantic salmon</name>
    <dbReference type="NCBI Taxonomy" id="8030"/>
    <lineage>
        <taxon>Eukaryota</taxon>
        <taxon>Metazoa</taxon>
        <taxon>Chordata</taxon>
        <taxon>Craniata</taxon>
        <taxon>Vertebrata</taxon>
        <taxon>Euteleostomi</taxon>
        <taxon>Actinopterygii</taxon>
        <taxon>Neopterygii</taxon>
        <taxon>Teleostei</taxon>
        <taxon>Protacanthopterygii</taxon>
        <taxon>Salmoniformes</taxon>
        <taxon>Salmonidae</taxon>
        <taxon>Salmoninae</taxon>
        <taxon>Salmo</taxon>
    </lineage>
</organism>
<dbReference type="GeneID" id="106593263"/>
<feature type="region of interest" description="Disordered" evidence="1">
    <location>
        <begin position="1152"/>
        <end position="1207"/>
    </location>
</feature>
<keyword evidence="3" id="KW-1185">Reference proteome</keyword>